<comment type="caution">
    <text evidence="2">The sequence shown here is derived from an EMBL/GenBank/DDBJ whole genome shotgun (WGS) entry which is preliminary data.</text>
</comment>
<dbReference type="PANTHER" id="PTHR46830">
    <property type="entry name" value="TRANSFERASE, PUTATIVE-RELATED"/>
    <property type="match status" value="1"/>
</dbReference>
<reference evidence="2" key="1">
    <citation type="submission" date="2023-06" db="EMBL/GenBank/DDBJ databases">
        <title>Conoideocrella luteorostrata (Hypocreales: Clavicipitaceae), a potential biocontrol fungus for elongate hemlock scale in United States Christmas tree production areas.</title>
        <authorList>
            <person name="Barrett H."/>
            <person name="Lovett B."/>
            <person name="Macias A.M."/>
            <person name="Stajich J.E."/>
            <person name="Kasson M.T."/>
        </authorList>
    </citation>
    <scope>NUCLEOTIDE SEQUENCE</scope>
    <source>
        <strain evidence="2">ARSEF 14590</strain>
    </source>
</reference>
<feature type="region of interest" description="Disordered" evidence="1">
    <location>
        <begin position="19"/>
        <end position="40"/>
    </location>
</feature>
<name>A0AAJ0CE93_9HYPO</name>
<evidence type="ECO:0000313" key="2">
    <source>
        <dbReference type="EMBL" id="KAK2590268.1"/>
    </source>
</evidence>
<gene>
    <name evidence="2" type="ORF">QQS21_012049</name>
</gene>
<dbReference type="AlphaFoldDB" id="A0AAJ0CE93"/>
<protein>
    <submittedName>
        <fullName evidence="2">Uncharacterized protein</fullName>
    </submittedName>
</protein>
<dbReference type="PANTHER" id="PTHR46830:SF2">
    <property type="entry name" value="ALPHA-1,4-N-ACETYLGLUCOSAMINYLTRANSFERASE"/>
    <property type="match status" value="1"/>
</dbReference>
<dbReference type="Proteomes" id="UP001251528">
    <property type="component" value="Unassembled WGS sequence"/>
</dbReference>
<dbReference type="EMBL" id="JASWJB010000461">
    <property type="protein sequence ID" value="KAK2590268.1"/>
    <property type="molecule type" value="Genomic_DNA"/>
</dbReference>
<keyword evidence="3" id="KW-1185">Reference proteome</keyword>
<evidence type="ECO:0000313" key="3">
    <source>
        <dbReference type="Proteomes" id="UP001251528"/>
    </source>
</evidence>
<sequence length="386" mass="42531">MSGLTPRISQKSCMGALDPEAEQKPPFPNTAVSKSPAPRSRSKTIGNIFLFVLLAAWLGYRNCCLLPSLYHSLKVAAHLHLHTAEPTIPNQVHYVKLLRSPGSRAEFSFGFTDFLSVYAAWHYWRPHAIYLHTNAVEATITGARDGYSGKWTKLMLQIPNLTVLQDQAPITAENGVEIVSWQHKTEFVAVEAVRDMGGAYMGFDVFALRNIKSYLEEDTKFVAHSLGKGSISHDFFMSSKGGAVVDAWASQLGRTYSAGTISPSDLILGELTAKAMFEGPREIAVMGPTAFLSDKQNATTSLQLFQARDGQYRHRSNRHGCGNNDLSSQHFLQVNSPHKAKWTGTAFEPITPQNLLERRSDFARALYPVTKALLDKGLIHPGSGKA</sequence>
<evidence type="ECO:0000256" key="1">
    <source>
        <dbReference type="SAM" id="MobiDB-lite"/>
    </source>
</evidence>
<organism evidence="2 3">
    <name type="scientific">Conoideocrella luteorostrata</name>
    <dbReference type="NCBI Taxonomy" id="1105319"/>
    <lineage>
        <taxon>Eukaryota</taxon>
        <taxon>Fungi</taxon>
        <taxon>Dikarya</taxon>
        <taxon>Ascomycota</taxon>
        <taxon>Pezizomycotina</taxon>
        <taxon>Sordariomycetes</taxon>
        <taxon>Hypocreomycetidae</taxon>
        <taxon>Hypocreales</taxon>
        <taxon>Clavicipitaceae</taxon>
        <taxon>Conoideocrella</taxon>
    </lineage>
</organism>
<accession>A0AAJ0CE93</accession>
<proteinExistence type="predicted"/>